<dbReference type="Pfam" id="PF03810">
    <property type="entry name" value="IBN_N"/>
    <property type="match status" value="1"/>
</dbReference>
<dbReference type="SMART" id="SM00913">
    <property type="entry name" value="IBN_N"/>
    <property type="match status" value="1"/>
</dbReference>
<keyword evidence="4" id="KW-0813">Transport</keyword>
<dbReference type="GO" id="GO:0005829">
    <property type="term" value="C:cytosol"/>
    <property type="evidence" value="ECO:0007669"/>
    <property type="project" value="TreeGrafter"/>
</dbReference>
<evidence type="ECO:0000256" key="4">
    <source>
        <dbReference type="ARBA" id="ARBA00022448"/>
    </source>
</evidence>
<keyword evidence="7" id="KW-0539">Nucleus</keyword>
<dbReference type="Gene3D" id="1.25.10.10">
    <property type="entry name" value="Leucine-rich Repeat Variant"/>
    <property type="match status" value="1"/>
</dbReference>
<keyword evidence="6" id="KW-0653">Protein transport</keyword>
<keyword evidence="5" id="KW-0963">Cytoplasm</keyword>
<evidence type="ECO:0000313" key="10">
    <source>
        <dbReference type="Proteomes" id="UP000789508"/>
    </source>
</evidence>
<protein>
    <submittedName>
        <fullName evidence="9">9240_t:CDS:1</fullName>
    </submittedName>
</protein>
<dbReference type="InterPro" id="IPR016024">
    <property type="entry name" value="ARM-type_fold"/>
</dbReference>
<evidence type="ECO:0000259" key="8">
    <source>
        <dbReference type="PROSITE" id="PS50166"/>
    </source>
</evidence>
<reference evidence="9" key="1">
    <citation type="submission" date="2021-06" db="EMBL/GenBank/DDBJ databases">
        <authorList>
            <person name="Kallberg Y."/>
            <person name="Tangrot J."/>
            <person name="Rosling A."/>
        </authorList>
    </citation>
    <scope>NUCLEOTIDE SEQUENCE</scope>
    <source>
        <strain evidence="9">FL130A</strain>
    </source>
</reference>
<comment type="similarity">
    <text evidence="3">Belongs to the importin beta family.</text>
</comment>
<organism evidence="9 10">
    <name type="scientific">Ambispora leptoticha</name>
    <dbReference type="NCBI Taxonomy" id="144679"/>
    <lineage>
        <taxon>Eukaryota</taxon>
        <taxon>Fungi</taxon>
        <taxon>Fungi incertae sedis</taxon>
        <taxon>Mucoromycota</taxon>
        <taxon>Glomeromycotina</taxon>
        <taxon>Glomeromycetes</taxon>
        <taxon>Archaeosporales</taxon>
        <taxon>Ambisporaceae</taxon>
        <taxon>Ambispora</taxon>
    </lineage>
</organism>
<dbReference type="SUPFAM" id="SSF48371">
    <property type="entry name" value="ARM repeat"/>
    <property type="match status" value="1"/>
</dbReference>
<evidence type="ECO:0000256" key="6">
    <source>
        <dbReference type="ARBA" id="ARBA00022927"/>
    </source>
</evidence>
<evidence type="ECO:0000313" key="9">
    <source>
        <dbReference type="EMBL" id="CAG8569447.1"/>
    </source>
</evidence>
<dbReference type="PANTHER" id="PTHR10997">
    <property type="entry name" value="IMPORTIN-7, 8, 11"/>
    <property type="match status" value="1"/>
</dbReference>
<dbReference type="InterPro" id="IPR058669">
    <property type="entry name" value="TPR_IPO7/11-like"/>
</dbReference>
<dbReference type="GO" id="GO:0006606">
    <property type="term" value="P:protein import into nucleus"/>
    <property type="evidence" value="ECO:0007669"/>
    <property type="project" value="TreeGrafter"/>
</dbReference>
<comment type="caution">
    <text evidence="9">The sequence shown here is derived from an EMBL/GenBank/DDBJ whole genome shotgun (WGS) entry which is preliminary data.</text>
</comment>
<dbReference type="PANTHER" id="PTHR10997:SF18">
    <property type="entry name" value="D-IMPORTIN 7_RANBP7"/>
    <property type="match status" value="1"/>
</dbReference>
<evidence type="ECO:0000256" key="7">
    <source>
        <dbReference type="ARBA" id="ARBA00023242"/>
    </source>
</evidence>
<evidence type="ECO:0000256" key="1">
    <source>
        <dbReference type="ARBA" id="ARBA00004123"/>
    </source>
</evidence>
<dbReference type="AlphaFoldDB" id="A0A9N9BMQ0"/>
<dbReference type="FunFam" id="1.25.10.10:FF:000244">
    <property type="entry name" value="Nonsense-mediated mRNA decay protein"/>
    <property type="match status" value="1"/>
</dbReference>
<evidence type="ECO:0000256" key="2">
    <source>
        <dbReference type="ARBA" id="ARBA00004496"/>
    </source>
</evidence>
<evidence type="ECO:0000256" key="5">
    <source>
        <dbReference type="ARBA" id="ARBA00022490"/>
    </source>
</evidence>
<dbReference type="GO" id="GO:0031267">
    <property type="term" value="F:small GTPase binding"/>
    <property type="evidence" value="ECO:0007669"/>
    <property type="project" value="InterPro"/>
</dbReference>
<feature type="domain" description="Importin N-terminal" evidence="8">
    <location>
        <begin position="24"/>
        <end position="102"/>
    </location>
</feature>
<dbReference type="InterPro" id="IPR001494">
    <property type="entry name" value="Importin-beta_N"/>
</dbReference>
<proteinExistence type="inferred from homology"/>
<dbReference type="PROSITE" id="PS50166">
    <property type="entry name" value="IMPORTIN_B_NT"/>
    <property type="match status" value="1"/>
</dbReference>
<dbReference type="Proteomes" id="UP000789508">
    <property type="component" value="Unassembled WGS sequence"/>
</dbReference>
<evidence type="ECO:0000256" key="3">
    <source>
        <dbReference type="ARBA" id="ARBA00007991"/>
    </source>
</evidence>
<sequence>MNAHTIYQLFSASYHSDRNIRKQAELQIKQVETTPEFFPILIQLVGSEELELGARQAIAIYLKNRIRKSWNTDSETQSSSAIPISKDDRETFKRMILQILVNTQNVVRIQLLECLNNVLTYDFPENWPDYMNQVHSLVASNDPRVVYIGLLSLFQVVKVFQWKTHELRGPLVEIIQTTFPAILQIAQNLVNENSVDAAEMLKVIFKIYNSVIQYELIATLQDNNSLIPWCTIFMQMIAKPLPETSLPEDFEDRESYPWWKVKKWAFRILNRLFSRYGNPAQLPKTSKEYKAFAENFVHNFAPQILREYLQQTDLWIQKKQWLSNKALFYLADFYKDAITHKTTWQIFKAHSGKIVSEFIFPQLCFSELDQELWDEDPVEYIHKKIDPFEDLTSPSIVATTLLMDLAKYRKKYTFTGILSFVNSVLNTYLEASPEAKDPRAKDGALSMVGCLADMVLRKKSDMAHLMEGFFTTHVFPEFRSQYPFLRARACDTLIKFSNLEFQNQSNLVTAFQGITGCMQDPELPVKVQAALGLQSLLHHDFVKDALVPNLQMVMQELLNLTNQIDLDTLTTVTEEFVEVFSAELTPFAVQLCEQLRNTFLRLLKDLEDTSYNIDDDGLGAVDFDDVANDKTMAATGLLKTISTLILSLDTTPEVSSELQNTLLPVITYTLQKGLVDLYDEVFDIIDSCTFSTKQISPTMWSVFELIYQTFKTSGIDYLEEMLPPLDNYISYGTEVFVQNPNLQAKIYDIIETVMKSDRLGETDRVSACKLIESVLLNCRGHVDHYVELFLALSFEFLGQIEEISSVAFKVYCIEVVVNALFYNPLITLRILEERGFTQGFFTIWFNNLDKFTRVHDKKLVIVTLCSLIEIPMEQLPSALLAVWPQVLEGILSTFKTLPKAEAARQEIKRYFENTDSDDDTNVAKLNDDEDVRDEDTEYLEFLNEEATKHANEQDEETDQDMEEEALFESPLDDIDVYIRFQEVFIADDQRKELQRTENGKK</sequence>
<dbReference type="GO" id="GO:0005635">
    <property type="term" value="C:nuclear envelope"/>
    <property type="evidence" value="ECO:0007669"/>
    <property type="project" value="TreeGrafter"/>
</dbReference>
<keyword evidence="10" id="KW-1185">Reference proteome</keyword>
<dbReference type="InterPro" id="IPR011989">
    <property type="entry name" value="ARM-like"/>
</dbReference>
<dbReference type="EMBL" id="CAJVPS010002484">
    <property type="protein sequence ID" value="CAG8569447.1"/>
    <property type="molecule type" value="Genomic_DNA"/>
</dbReference>
<comment type="subcellular location">
    <subcellularLocation>
        <location evidence="2">Cytoplasm</location>
    </subcellularLocation>
    <subcellularLocation>
        <location evidence="1">Nucleus</location>
    </subcellularLocation>
</comment>
<dbReference type="Pfam" id="PF08506">
    <property type="entry name" value="Cse1"/>
    <property type="match status" value="1"/>
</dbReference>
<dbReference type="Pfam" id="PF25758">
    <property type="entry name" value="TPR_IPO11"/>
    <property type="match status" value="1"/>
</dbReference>
<name>A0A9N9BMQ0_9GLOM</name>
<accession>A0A9N9BMQ0</accession>
<dbReference type="InterPro" id="IPR013713">
    <property type="entry name" value="XPO2_central"/>
</dbReference>
<gene>
    <name evidence="9" type="ORF">ALEPTO_LOCUS6741</name>
</gene>
<dbReference type="OrthoDB" id="760868at2759"/>